<dbReference type="PATRIC" id="fig|1705561.3.peg.270"/>
<dbReference type="RefSeq" id="WP_053779519.1">
    <property type="nucleotide sequence ID" value="NZ_LITU01000033.1"/>
</dbReference>
<sequence>MNIRTKSIIGLLCVTTLAGAYFSYTEHQDNRQWKQQQQRNTQYWSHMQAIYLRDFDYALAEALAASTIADRQAALQSAIEHANFILEYVRIGSVTMNFTSWSSYESFITDGSRYLAYPASEKGMSLNPDQLEQIQRLRTFARTVLPYLEQMRKKAVDSSLSDIQQISTEMEEALSQLDSVFTSGNKAFNEFLYNQNPYIPLKPGTVFAGETTYKATELAAKAKIFMGEAWNKGVGKQIVHMSSGGIGPEFGEVMDFNLSDTDGKPTSSYIATLSKSGHVLQVRRKGSISEKGDVEQSMDLKQVVEVADTWMARWSDERLTLVAKEIKETSIYLTYIPVREQVSITQMKVVWQFDRRTGALKSFDASKYFTHYIKTFPIHPKLTAEQASSKLGPKVNVSGKPKLELRNDKLVYAFPVTGIEGVSHVYINADTGAGEGINYNL</sequence>
<keyword evidence="2" id="KW-1185">Reference proteome</keyword>
<dbReference type="OrthoDB" id="2508487at2"/>
<name>A0A0M9BS24_9BACL</name>
<dbReference type="EMBL" id="LITU01000033">
    <property type="protein sequence ID" value="KOY17863.1"/>
    <property type="molecule type" value="Genomic_DNA"/>
</dbReference>
<evidence type="ECO:0000313" key="1">
    <source>
        <dbReference type="EMBL" id="KOY17863.1"/>
    </source>
</evidence>
<dbReference type="Proteomes" id="UP000037688">
    <property type="component" value="Unassembled WGS sequence"/>
</dbReference>
<accession>A0A0M9BS24</accession>
<evidence type="ECO:0008006" key="3">
    <source>
        <dbReference type="Google" id="ProtNLM"/>
    </source>
</evidence>
<organism evidence="1 2">
    <name type="scientific">Paenibacillus xylanivorans</name>
    <dbReference type="NCBI Taxonomy" id="1705561"/>
    <lineage>
        <taxon>Bacteria</taxon>
        <taxon>Bacillati</taxon>
        <taxon>Bacillota</taxon>
        <taxon>Bacilli</taxon>
        <taxon>Bacillales</taxon>
        <taxon>Paenibacillaceae</taxon>
        <taxon>Paenibacillus</taxon>
    </lineage>
</organism>
<gene>
    <name evidence="1" type="ORF">AMS66_03805</name>
</gene>
<reference evidence="1 2" key="1">
    <citation type="submission" date="2015-08" db="EMBL/GenBank/DDBJ databases">
        <title>Draft genome sequence of cellulolytic and xylanolytic Paenibacillus sp. A59, isolated from a decaying forest soil from Patagonia, Argentina.</title>
        <authorList>
            <person name="Ghio S."/>
            <person name="Caceres A.M."/>
            <person name="Talia P."/>
            <person name="Grasso D."/>
            <person name="Campos E."/>
        </authorList>
    </citation>
    <scope>NUCLEOTIDE SEQUENCE [LARGE SCALE GENOMIC DNA]</scope>
    <source>
        <strain evidence="1 2">A59</strain>
    </source>
</reference>
<evidence type="ECO:0000313" key="2">
    <source>
        <dbReference type="Proteomes" id="UP000037688"/>
    </source>
</evidence>
<comment type="caution">
    <text evidence="1">The sequence shown here is derived from an EMBL/GenBank/DDBJ whole genome shotgun (WGS) entry which is preliminary data.</text>
</comment>
<protein>
    <recommendedName>
        <fullName evidence="3">Germination protein YpeB</fullName>
    </recommendedName>
</protein>
<dbReference type="AlphaFoldDB" id="A0A0M9BS24"/>
<proteinExistence type="predicted"/>